<keyword evidence="3" id="KW-0813">Transport</keyword>
<dbReference type="PANTHER" id="PTHR30433:SF2">
    <property type="entry name" value="MOTILITY PROTEIN A"/>
    <property type="match status" value="1"/>
</dbReference>
<evidence type="ECO:0000256" key="8">
    <source>
        <dbReference type="SAM" id="Phobius"/>
    </source>
</evidence>
<dbReference type="AlphaFoldDB" id="A0A6I6EY97"/>
<organism evidence="10 11">
    <name type="scientific">Clostridium bovifaecis</name>
    <dbReference type="NCBI Taxonomy" id="2184719"/>
    <lineage>
        <taxon>Bacteria</taxon>
        <taxon>Bacillati</taxon>
        <taxon>Bacillota</taxon>
        <taxon>Clostridia</taxon>
        <taxon>Eubacteriales</taxon>
        <taxon>Clostridiaceae</taxon>
        <taxon>Clostridium</taxon>
    </lineage>
</organism>
<dbReference type="PANTHER" id="PTHR30433">
    <property type="entry name" value="CHEMOTAXIS PROTEIN MOTA"/>
    <property type="match status" value="1"/>
</dbReference>
<feature type="domain" description="MotA/TolQ/ExbB proton channel" evidence="9">
    <location>
        <begin position="100"/>
        <end position="219"/>
    </location>
</feature>
<comment type="subcellular location">
    <subcellularLocation>
        <location evidence="1">Cell membrane</location>
        <topology evidence="1">Multi-pass membrane protein</topology>
    </subcellularLocation>
</comment>
<feature type="transmembrane region" description="Helical" evidence="8">
    <location>
        <begin position="144"/>
        <end position="165"/>
    </location>
</feature>
<dbReference type="Pfam" id="PF01618">
    <property type="entry name" value="MotA_ExbB"/>
    <property type="match status" value="1"/>
</dbReference>
<reference evidence="10 11" key="1">
    <citation type="submission" date="2019-12" db="EMBL/GenBank/DDBJ databases">
        <title>Genome sequenceing of Clostridium bovifaecis.</title>
        <authorList>
            <person name="Yao Y."/>
        </authorList>
    </citation>
    <scope>NUCLEOTIDE SEQUENCE [LARGE SCALE GENOMIC DNA]</scope>
    <source>
        <strain evidence="10 11">BXX</strain>
    </source>
</reference>
<protein>
    <submittedName>
        <fullName evidence="10">Motility protein A</fullName>
    </submittedName>
</protein>
<comment type="similarity">
    <text evidence="2">Belongs to the MotA family.</text>
</comment>
<sequence length="261" mass="28089">MDLMSILGVIIANGFILLGILLSGKITTFIDIPSIAIVLGGTAGAILLSSKGKNVKVIFKLVTLVFKENKSNDVEIISNLVEWATRARKEGLLALEDTVQSIPDPFVKKGMMMIIDGSEPETIKTILSLKIKGIVERHKNNRSILDTGAALAPAFGMIGTLIGLVNMLKQLSDPSTIGPQMAVALITTFYGSLLANVVFMPMSKKLKAKTAEEVYQKEMIIEGLLSIQSGENPNALKEKMLSFLDEKAASQVGEASGNREE</sequence>
<feature type="transmembrane region" description="Helical" evidence="8">
    <location>
        <begin position="32"/>
        <end position="50"/>
    </location>
</feature>
<evidence type="ECO:0000256" key="1">
    <source>
        <dbReference type="ARBA" id="ARBA00004651"/>
    </source>
</evidence>
<gene>
    <name evidence="10" type="ORF">GOM49_13290</name>
</gene>
<dbReference type="Proteomes" id="UP000422764">
    <property type="component" value="Chromosome"/>
</dbReference>
<feature type="transmembrane region" description="Helical" evidence="8">
    <location>
        <begin position="7"/>
        <end position="26"/>
    </location>
</feature>
<evidence type="ECO:0000259" key="9">
    <source>
        <dbReference type="Pfam" id="PF01618"/>
    </source>
</evidence>
<evidence type="ECO:0000256" key="4">
    <source>
        <dbReference type="ARBA" id="ARBA00022475"/>
    </source>
</evidence>
<dbReference type="EMBL" id="CP046522">
    <property type="protein sequence ID" value="QGU95936.1"/>
    <property type="molecule type" value="Genomic_DNA"/>
</dbReference>
<keyword evidence="7 8" id="KW-0472">Membrane</keyword>
<feature type="transmembrane region" description="Helical" evidence="8">
    <location>
        <begin position="177"/>
        <end position="199"/>
    </location>
</feature>
<dbReference type="InterPro" id="IPR002898">
    <property type="entry name" value="MotA_ExbB_proton_chnl"/>
</dbReference>
<accession>A0A6I6EY97</accession>
<proteinExistence type="inferred from homology"/>
<name>A0A6I6EY97_9CLOT</name>
<dbReference type="InterPro" id="IPR047055">
    <property type="entry name" value="MotA-like"/>
</dbReference>
<evidence type="ECO:0000313" key="11">
    <source>
        <dbReference type="Proteomes" id="UP000422764"/>
    </source>
</evidence>
<keyword evidence="11" id="KW-1185">Reference proteome</keyword>
<keyword evidence="5 8" id="KW-0812">Transmembrane</keyword>
<keyword evidence="4" id="KW-1003">Cell membrane</keyword>
<dbReference type="GO" id="GO:0006935">
    <property type="term" value="P:chemotaxis"/>
    <property type="evidence" value="ECO:0007669"/>
    <property type="project" value="InterPro"/>
</dbReference>
<dbReference type="PROSITE" id="PS01307">
    <property type="entry name" value="MOTA"/>
    <property type="match status" value="1"/>
</dbReference>
<evidence type="ECO:0000256" key="7">
    <source>
        <dbReference type="ARBA" id="ARBA00023136"/>
    </source>
</evidence>
<evidence type="ECO:0000256" key="2">
    <source>
        <dbReference type="ARBA" id="ARBA00008038"/>
    </source>
</evidence>
<evidence type="ECO:0000256" key="3">
    <source>
        <dbReference type="ARBA" id="ARBA00022448"/>
    </source>
</evidence>
<dbReference type="GO" id="GO:0005886">
    <property type="term" value="C:plasma membrane"/>
    <property type="evidence" value="ECO:0007669"/>
    <property type="project" value="UniProtKB-SubCell"/>
</dbReference>
<evidence type="ECO:0000256" key="5">
    <source>
        <dbReference type="ARBA" id="ARBA00022692"/>
    </source>
</evidence>
<keyword evidence="6 8" id="KW-1133">Transmembrane helix</keyword>
<dbReference type="GO" id="GO:0071978">
    <property type="term" value="P:bacterial-type flagellum-dependent swarming motility"/>
    <property type="evidence" value="ECO:0007669"/>
    <property type="project" value="InterPro"/>
</dbReference>
<evidence type="ECO:0000313" key="10">
    <source>
        <dbReference type="EMBL" id="QGU95936.1"/>
    </source>
</evidence>
<dbReference type="InterPro" id="IPR000540">
    <property type="entry name" value="Flag_MotA_CS"/>
</dbReference>
<evidence type="ECO:0000256" key="6">
    <source>
        <dbReference type="ARBA" id="ARBA00022989"/>
    </source>
</evidence>